<evidence type="ECO:0000259" key="1">
    <source>
        <dbReference type="Pfam" id="PF01048"/>
    </source>
</evidence>
<sequence>MDCGSTDPWASVVVLAALGMEAAALSTLLTDWSATPGMRSHYAGYIGERRVVVYPIAGAGNLHAAIAARDAIATWHPEYVILSGIAGGFRARHQHLGDILVPTQVVNYETGKLTDGTFEHRYEAYHASHKLIKAAEFARRTDWWARIPPEIAGKRPDKLNVHFGVLASGEKVIADKEWGESLRRDWPELIGVEMESLGVAHAAYDVEPAWGVVKAVSDFADSHKRDNWQNFAASAAAAFVVAMIEALGPPPADRQPAG</sequence>
<reference evidence="2 3" key="1">
    <citation type="submission" date="2017-10" db="EMBL/GenBank/DDBJ databases">
        <title>The new phylogeny of genus Mycobacterium.</title>
        <authorList>
            <person name="Tortoli E."/>
            <person name="Trovato A."/>
            <person name="Cirillo D.M."/>
        </authorList>
    </citation>
    <scope>NUCLEOTIDE SEQUENCE [LARGE SCALE GENOMIC DNA]</scope>
    <source>
        <strain evidence="2 3">CCUG37673</strain>
    </source>
</reference>
<name>A0A2A7MV86_MYCAG</name>
<dbReference type="InterPro" id="IPR000845">
    <property type="entry name" value="Nucleoside_phosphorylase_d"/>
</dbReference>
<feature type="domain" description="Nucleoside phosphorylase" evidence="1">
    <location>
        <begin position="12"/>
        <end position="243"/>
    </location>
</feature>
<dbReference type="PANTHER" id="PTHR46832:SF1">
    <property type="entry name" value="5'-METHYLTHIOADENOSINE_S-ADENOSYLHOMOCYSTEINE NUCLEOSIDASE"/>
    <property type="match status" value="1"/>
</dbReference>
<dbReference type="SUPFAM" id="SSF53167">
    <property type="entry name" value="Purine and uridine phosphorylases"/>
    <property type="match status" value="1"/>
</dbReference>
<gene>
    <name evidence="2" type="ORF">CQY20_21800</name>
</gene>
<comment type="caution">
    <text evidence="2">The sequence shown here is derived from an EMBL/GenBank/DDBJ whole genome shotgun (WGS) entry which is preliminary data.</text>
</comment>
<dbReference type="Gene3D" id="3.40.50.1580">
    <property type="entry name" value="Nucleoside phosphorylase domain"/>
    <property type="match status" value="1"/>
</dbReference>
<protein>
    <recommendedName>
        <fullName evidence="1">Nucleoside phosphorylase domain-containing protein</fullName>
    </recommendedName>
</protein>
<dbReference type="Proteomes" id="UP000220914">
    <property type="component" value="Unassembled WGS sequence"/>
</dbReference>
<dbReference type="Pfam" id="PF01048">
    <property type="entry name" value="PNP_UDP_1"/>
    <property type="match status" value="1"/>
</dbReference>
<accession>A0A2A7MV86</accession>
<dbReference type="AlphaFoldDB" id="A0A2A7MV86"/>
<organism evidence="2 3">
    <name type="scientific">Mycolicibacterium agri</name>
    <name type="common">Mycobacterium agri</name>
    <dbReference type="NCBI Taxonomy" id="36811"/>
    <lineage>
        <taxon>Bacteria</taxon>
        <taxon>Bacillati</taxon>
        <taxon>Actinomycetota</taxon>
        <taxon>Actinomycetes</taxon>
        <taxon>Mycobacteriales</taxon>
        <taxon>Mycobacteriaceae</taxon>
        <taxon>Mycolicibacterium</taxon>
    </lineage>
</organism>
<dbReference type="OrthoDB" id="3424167at2"/>
<dbReference type="EMBL" id="PDCP01000045">
    <property type="protein sequence ID" value="PEG35423.1"/>
    <property type="molecule type" value="Genomic_DNA"/>
</dbReference>
<dbReference type="GO" id="GO:0009116">
    <property type="term" value="P:nucleoside metabolic process"/>
    <property type="evidence" value="ECO:0007669"/>
    <property type="project" value="InterPro"/>
</dbReference>
<dbReference type="GO" id="GO:0008782">
    <property type="term" value="F:adenosylhomocysteine nucleosidase activity"/>
    <property type="evidence" value="ECO:0007669"/>
    <property type="project" value="TreeGrafter"/>
</dbReference>
<evidence type="ECO:0000313" key="3">
    <source>
        <dbReference type="Proteomes" id="UP000220914"/>
    </source>
</evidence>
<dbReference type="InterPro" id="IPR035994">
    <property type="entry name" value="Nucleoside_phosphorylase_sf"/>
</dbReference>
<dbReference type="GO" id="GO:0008930">
    <property type="term" value="F:methylthioadenosine nucleosidase activity"/>
    <property type="evidence" value="ECO:0007669"/>
    <property type="project" value="TreeGrafter"/>
</dbReference>
<dbReference type="GO" id="GO:0019284">
    <property type="term" value="P:L-methionine salvage from S-adenosylmethionine"/>
    <property type="evidence" value="ECO:0007669"/>
    <property type="project" value="TreeGrafter"/>
</dbReference>
<proteinExistence type="predicted"/>
<dbReference type="GO" id="GO:0005829">
    <property type="term" value="C:cytosol"/>
    <property type="evidence" value="ECO:0007669"/>
    <property type="project" value="TreeGrafter"/>
</dbReference>
<evidence type="ECO:0000313" key="2">
    <source>
        <dbReference type="EMBL" id="PEG35423.1"/>
    </source>
</evidence>
<keyword evidence="3" id="KW-1185">Reference proteome</keyword>
<dbReference type="PANTHER" id="PTHR46832">
    <property type="entry name" value="5'-METHYLTHIOADENOSINE/S-ADENOSYLHOMOCYSTEINE NUCLEOSIDASE"/>
    <property type="match status" value="1"/>
</dbReference>